<name>A0A6N4X547_9FLAO</name>
<feature type="domain" description="Tyr recombinase" evidence="4">
    <location>
        <begin position="224"/>
        <end position="399"/>
    </location>
</feature>
<gene>
    <name evidence="5" type="primary">xerD_1</name>
    <name evidence="5" type="ORF">CHRY9293_00295</name>
</gene>
<dbReference type="Pfam" id="PF17293">
    <property type="entry name" value="Arm-DNA-bind_5"/>
    <property type="match status" value="1"/>
</dbReference>
<dbReference type="InterPro" id="IPR002104">
    <property type="entry name" value="Integrase_catalytic"/>
</dbReference>
<dbReference type="GO" id="GO:0015074">
    <property type="term" value="P:DNA integration"/>
    <property type="evidence" value="ECO:0007669"/>
    <property type="project" value="InterPro"/>
</dbReference>
<accession>A0A6N4X547</accession>
<dbReference type="InterPro" id="IPR011010">
    <property type="entry name" value="DNA_brk_join_enz"/>
</dbReference>
<dbReference type="InterPro" id="IPR050090">
    <property type="entry name" value="Tyrosine_recombinase_XerCD"/>
</dbReference>
<proteinExistence type="inferred from homology"/>
<dbReference type="GO" id="GO:0006310">
    <property type="term" value="P:DNA recombination"/>
    <property type="evidence" value="ECO:0007669"/>
    <property type="project" value="UniProtKB-KW"/>
</dbReference>
<dbReference type="InterPro" id="IPR010998">
    <property type="entry name" value="Integrase_recombinase_N"/>
</dbReference>
<evidence type="ECO:0000256" key="2">
    <source>
        <dbReference type="ARBA" id="ARBA00023125"/>
    </source>
</evidence>
<evidence type="ECO:0000313" key="5">
    <source>
        <dbReference type="EMBL" id="CAA7193916.1"/>
    </source>
</evidence>
<dbReference type="Pfam" id="PF13102">
    <property type="entry name" value="Phage_int_SAM_5"/>
    <property type="match status" value="1"/>
</dbReference>
<dbReference type="InterPro" id="IPR025269">
    <property type="entry name" value="SAM-like_dom"/>
</dbReference>
<dbReference type="Gene3D" id="1.10.443.10">
    <property type="entry name" value="Intergrase catalytic core"/>
    <property type="match status" value="1"/>
</dbReference>
<keyword evidence="2" id="KW-0238">DNA-binding</keyword>
<dbReference type="Gene3D" id="1.10.150.130">
    <property type="match status" value="1"/>
</dbReference>
<dbReference type="Pfam" id="PF00589">
    <property type="entry name" value="Phage_integrase"/>
    <property type="match status" value="1"/>
</dbReference>
<dbReference type="SUPFAM" id="SSF56349">
    <property type="entry name" value="DNA breaking-rejoining enzymes"/>
    <property type="match status" value="1"/>
</dbReference>
<dbReference type="PROSITE" id="PS51898">
    <property type="entry name" value="TYR_RECOMBINASE"/>
    <property type="match status" value="1"/>
</dbReference>
<dbReference type="Proteomes" id="UP000445144">
    <property type="component" value="Unassembled WGS sequence"/>
</dbReference>
<comment type="similarity">
    <text evidence="1">Belongs to the 'phage' integrase family.</text>
</comment>
<organism evidence="5 6">
    <name type="scientific">Chryseobacterium potabilaquae</name>
    <dbReference type="NCBI Taxonomy" id="2675057"/>
    <lineage>
        <taxon>Bacteria</taxon>
        <taxon>Pseudomonadati</taxon>
        <taxon>Bacteroidota</taxon>
        <taxon>Flavobacteriia</taxon>
        <taxon>Flavobacteriales</taxon>
        <taxon>Weeksellaceae</taxon>
        <taxon>Chryseobacterium group</taxon>
        <taxon>Chryseobacterium</taxon>
    </lineage>
</organism>
<evidence type="ECO:0000256" key="1">
    <source>
        <dbReference type="ARBA" id="ARBA00008857"/>
    </source>
</evidence>
<protein>
    <submittedName>
        <fullName evidence="5">Tyrosine recombinase XerD</fullName>
    </submittedName>
</protein>
<dbReference type="RefSeq" id="WP_066436467.1">
    <property type="nucleotide sequence ID" value="NZ_CACVBR010000002.1"/>
</dbReference>
<dbReference type="EMBL" id="CACVBR010000002">
    <property type="protein sequence ID" value="CAA7193916.1"/>
    <property type="molecule type" value="Genomic_DNA"/>
</dbReference>
<dbReference type="GO" id="GO:0003677">
    <property type="term" value="F:DNA binding"/>
    <property type="evidence" value="ECO:0007669"/>
    <property type="project" value="UniProtKB-KW"/>
</dbReference>
<dbReference type="PANTHER" id="PTHR30349:SF64">
    <property type="entry name" value="PROPHAGE INTEGRASE INTD-RELATED"/>
    <property type="match status" value="1"/>
</dbReference>
<evidence type="ECO:0000259" key="4">
    <source>
        <dbReference type="PROSITE" id="PS51898"/>
    </source>
</evidence>
<evidence type="ECO:0000313" key="6">
    <source>
        <dbReference type="Proteomes" id="UP000445144"/>
    </source>
</evidence>
<dbReference type="InterPro" id="IPR013762">
    <property type="entry name" value="Integrase-like_cat_sf"/>
</dbReference>
<reference evidence="5 6" key="1">
    <citation type="submission" date="2020-01" db="EMBL/GenBank/DDBJ databases">
        <authorList>
            <person name="Rodrigo-Torres L."/>
            <person name="Arahal R. D."/>
            <person name="Lucena T."/>
        </authorList>
    </citation>
    <scope>NUCLEOTIDE SEQUENCE [LARGE SCALE GENOMIC DNA]</scope>
    <source>
        <strain evidence="5 6">CECT 9293</strain>
    </source>
</reference>
<evidence type="ECO:0000256" key="3">
    <source>
        <dbReference type="ARBA" id="ARBA00023172"/>
    </source>
</evidence>
<keyword evidence="6" id="KW-1185">Reference proteome</keyword>
<sequence length="416" mass="48513">MEQTKKSTFKLLFYLKKNELKKNGNAPIMARITIDGTPKTFGTKLEIDPNNWDLKHGRVQGKSAQALSINKKLDNIRGRIDKIYEDMLKHEGFATAQKVKLSFLGVGVMDDAILKVFNDQNEDFKKLVEKEERSQSTYNKYITVYNHLTTFIKERYHRDDMAFRELTSDFIREFDFYLRYDLQSSHNTVWVYTMPVLALVELAIKKGLIRDNPFQDYEINMEETDRGYILKEDVEKLMMCVPSHQRYELVKDLFIFSCFTGLAYADIKKLTRNNIQSFFDGHQWIISRRKKSDIASNVRLMEIPKRIIEKYQGTTRNEFIFPVPTNATCNTHIGKLVEKAEIITEQKVTFHTARHTFGTMFLTEGVPLESLSKMMGHKNISTTQIYAKITSQKISKDMDLVTPKFKAMEEAFMMAI</sequence>
<dbReference type="CDD" id="cd01185">
    <property type="entry name" value="INTN1_C_like"/>
    <property type="match status" value="1"/>
</dbReference>
<dbReference type="InterPro" id="IPR035386">
    <property type="entry name" value="Arm-DNA-bind_5"/>
</dbReference>
<dbReference type="AlphaFoldDB" id="A0A6N4X547"/>
<dbReference type="PANTHER" id="PTHR30349">
    <property type="entry name" value="PHAGE INTEGRASE-RELATED"/>
    <property type="match status" value="1"/>
</dbReference>
<keyword evidence="3" id="KW-0233">DNA recombination</keyword>